<dbReference type="SUPFAM" id="SSF55124">
    <property type="entry name" value="Nitrite/Sulfite reductase N-terminal domain-like"/>
    <property type="match status" value="1"/>
</dbReference>
<dbReference type="Pfam" id="PF03460">
    <property type="entry name" value="NIR_SIR_ferr"/>
    <property type="match status" value="1"/>
</dbReference>
<evidence type="ECO:0000256" key="1">
    <source>
        <dbReference type="SAM" id="MobiDB-lite"/>
    </source>
</evidence>
<dbReference type="AlphaFoldDB" id="A0A6V8QFY4"/>
<evidence type="ECO:0000313" key="4">
    <source>
        <dbReference type="EMBL" id="GFP39989.1"/>
    </source>
</evidence>
<protein>
    <recommendedName>
        <fullName evidence="2">Nitrite/Sulfite reductase ferredoxin-like domain-containing protein</fullName>
    </recommendedName>
</protein>
<proteinExistence type="predicted"/>
<evidence type="ECO:0000313" key="6">
    <source>
        <dbReference type="Proteomes" id="UP000588083"/>
    </source>
</evidence>
<feature type="region of interest" description="Disordered" evidence="1">
    <location>
        <begin position="65"/>
        <end position="84"/>
    </location>
</feature>
<dbReference type="InterPro" id="IPR036136">
    <property type="entry name" value="Nit/Sulf_reduc_fer-like_dom_sf"/>
</dbReference>
<dbReference type="Proteomes" id="UP000588083">
    <property type="component" value="Unassembled WGS sequence"/>
</dbReference>
<evidence type="ECO:0000313" key="3">
    <source>
        <dbReference type="EMBL" id="GFP30214.1"/>
    </source>
</evidence>
<dbReference type="EMBL" id="BLRZ01000049">
    <property type="protein sequence ID" value="GFP30214.1"/>
    <property type="molecule type" value="Genomic_DNA"/>
</dbReference>
<accession>A0A6V8QFY4</accession>
<sequence>MADRTGPTLDLDILKAGGLIKQRQPDLFSVRVRALAGNLTAGQLAKLGEISTKYGKGYVHVTMRQGGGDSLCPSGQSGDSSRGT</sequence>
<dbReference type="Gene3D" id="3.90.480.20">
    <property type="match status" value="1"/>
</dbReference>
<name>A0A6V8QFY4_9ACTN</name>
<keyword evidence="6" id="KW-1185">Reference proteome</keyword>
<evidence type="ECO:0000259" key="2">
    <source>
        <dbReference type="Pfam" id="PF03460"/>
    </source>
</evidence>
<reference evidence="5 6" key="1">
    <citation type="journal article" date="2020" name="Front. Microbiol.">
        <title>Single-cell genomics of novel Actinobacteria with the Wood-Ljungdahl pathway discovered in a serpentinizing system.</title>
        <authorList>
            <person name="Merino N."/>
            <person name="Kawai M."/>
            <person name="Boyd E.S."/>
            <person name="Colman D.R."/>
            <person name="McGlynn S.E."/>
            <person name="Nealson K.H."/>
            <person name="Kurokawa K."/>
            <person name="Hongoh Y."/>
        </authorList>
    </citation>
    <scope>NUCLEOTIDE SEQUENCE [LARGE SCALE GENOMIC DNA]</scope>
    <source>
        <strain evidence="3 6">S34</strain>
        <strain evidence="4 5">S47</strain>
    </source>
</reference>
<comment type="caution">
    <text evidence="3">The sequence shown here is derived from an EMBL/GenBank/DDBJ whole genome shotgun (WGS) entry which is preliminary data.</text>
</comment>
<evidence type="ECO:0000313" key="5">
    <source>
        <dbReference type="Proteomes" id="UP000569018"/>
    </source>
</evidence>
<feature type="domain" description="Nitrite/Sulfite reductase ferredoxin-like" evidence="2">
    <location>
        <begin position="20"/>
        <end position="66"/>
    </location>
</feature>
<dbReference type="GO" id="GO:0016491">
    <property type="term" value="F:oxidoreductase activity"/>
    <property type="evidence" value="ECO:0007669"/>
    <property type="project" value="InterPro"/>
</dbReference>
<gene>
    <name evidence="3" type="ORF">HKBW3S34_01135</name>
    <name evidence="4" type="ORF">HKBW3S47_01686</name>
</gene>
<dbReference type="Proteomes" id="UP000569018">
    <property type="component" value="Unassembled WGS sequence"/>
</dbReference>
<dbReference type="InterPro" id="IPR005117">
    <property type="entry name" value="NiRdtase/SiRdtase_haem-b_fer"/>
</dbReference>
<dbReference type="RefSeq" id="WP_176236028.1">
    <property type="nucleotide sequence ID" value="NZ_BLRZ01000049.1"/>
</dbReference>
<feature type="compositionally biased region" description="Polar residues" evidence="1">
    <location>
        <begin position="73"/>
        <end position="84"/>
    </location>
</feature>
<dbReference type="EMBL" id="BLSD01000121">
    <property type="protein sequence ID" value="GFP39989.1"/>
    <property type="molecule type" value="Genomic_DNA"/>
</dbReference>
<organism evidence="3 6">
    <name type="scientific">Candidatus Hakubella thermalkaliphila</name>
    <dbReference type="NCBI Taxonomy" id="2754717"/>
    <lineage>
        <taxon>Bacteria</taxon>
        <taxon>Bacillati</taxon>
        <taxon>Actinomycetota</taxon>
        <taxon>Actinomycetota incertae sedis</taxon>
        <taxon>Candidatus Hakubellales</taxon>
        <taxon>Candidatus Hakubellaceae</taxon>
        <taxon>Candidatus Hakubella</taxon>
    </lineage>
</organism>